<dbReference type="GO" id="GO:0005929">
    <property type="term" value="C:cilium"/>
    <property type="evidence" value="ECO:0007669"/>
    <property type="project" value="TreeGrafter"/>
</dbReference>
<dbReference type="InterPro" id="IPR052607">
    <property type="entry name" value="CEP104-like"/>
</dbReference>
<dbReference type="EMBL" id="BDIP01001042">
    <property type="protein sequence ID" value="GIQ83418.1"/>
    <property type="molecule type" value="Genomic_DNA"/>
</dbReference>
<dbReference type="OrthoDB" id="66599at2759"/>
<protein>
    <recommendedName>
        <fullName evidence="1">Centrosomal protein CEP104 N-terminal domain-containing protein</fullName>
    </recommendedName>
</protein>
<feature type="non-terminal residue" evidence="2">
    <location>
        <position position="1"/>
    </location>
</feature>
<dbReference type="PANTHER" id="PTHR13371:SF0">
    <property type="entry name" value="CENTROSOMAL PROTEIN OF 104 KDA"/>
    <property type="match status" value="1"/>
</dbReference>
<dbReference type="Pfam" id="PF21038">
    <property type="entry name" value="CEP104_N"/>
    <property type="match status" value="1"/>
</dbReference>
<sequence>MGSLAVEFLDASTTCEEFPGENMLSGDPRSHGWRSAENCDYPQEIILRVAEGVARVETLEIVGHECMIPRQIDIYTTK</sequence>
<comment type="caution">
    <text evidence="2">The sequence shown here is derived from an EMBL/GenBank/DDBJ whole genome shotgun (WGS) entry which is preliminary data.</text>
</comment>
<dbReference type="Proteomes" id="UP000265618">
    <property type="component" value="Unassembled WGS sequence"/>
</dbReference>
<accession>A0A9K3CU83</accession>
<dbReference type="InterPro" id="IPR048739">
    <property type="entry name" value="CEP104_N"/>
</dbReference>
<evidence type="ECO:0000259" key="1">
    <source>
        <dbReference type="Pfam" id="PF21038"/>
    </source>
</evidence>
<keyword evidence="3" id="KW-1185">Reference proteome</keyword>
<dbReference type="AlphaFoldDB" id="A0A9K3CU83"/>
<dbReference type="PANTHER" id="PTHR13371">
    <property type="entry name" value="GLYCINE-, GLUTAMATE-, THIENYLCYCLOHEXYLPIPERIDINE-BINDING PROTEIN"/>
    <property type="match status" value="1"/>
</dbReference>
<evidence type="ECO:0000313" key="2">
    <source>
        <dbReference type="EMBL" id="GIQ83418.1"/>
    </source>
</evidence>
<name>A0A9K3CU83_9EUKA</name>
<reference evidence="2 3" key="1">
    <citation type="journal article" date="2018" name="PLoS ONE">
        <title>The draft genome of Kipferlia bialata reveals reductive genome evolution in fornicate parasites.</title>
        <authorList>
            <person name="Tanifuji G."/>
            <person name="Takabayashi S."/>
            <person name="Kume K."/>
            <person name="Takagi M."/>
            <person name="Nakayama T."/>
            <person name="Kamikawa R."/>
            <person name="Inagaki Y."/>
            <person name="Hashimoto T."/>
        </authorList>
    </citation>
    <scope>NUCLEOTIDE SEQUENCE [LARGE SCALE GENOMIC DNA]</scope>
    <source>
        <strain evidence="2">NY0173</strain>
    </source>
</reference>
<organism evidence="2 3">
    <name type="scientific">Kipferlia bialata</name>
    <dbReference type="NCBI Taxonomy" id="797122"/>
    <lineage>
        <taxon>Eukaryota</taxon>
        <taxon>Metamonada</taxon>
        <taxon>Carpediemonas-like organisms</taxon>
        <taxon>Kipferlia</taxon>
    </lineage>
</organism>
<gene>
    <name evidence="2" type="ORF">KIPB_004736</name>
</gene>
<feature type="domain" description="Centrosomal protein CEP104 N-terminal" evidence="1">
    <location>
        <begin position="32"/>
        <end position="77"/>
    </location>
</feature>
<evidence type="ECO:0000313" key="3">
    <source>
        <dbReference type="Proteomes" id="UP000265618"/>
    </source>
</evidence>
<proteinExistence type="predicted"/>